<dbReference type="Pfam" id="PF03060">
    <property type="entry name" value="NMO"/>
    <property type="match status" value="2"/>
</dbReference>
<dbReference type="AlphaFoldDB" id="A0A6N8JSG2"/>
<evidence type="ECO:0000256" key="1">
    <source>
        <dbReference type="ARBA" id="ARBA00022630"/>
    </source>
</evidence>
<keyword evidence="2" id="KW-0288">FMN</keyword>
<dbReference type="PANTHER" id="PTHR32332:SF20">
    <property type="entry name" value="2-NITROPROPANE DIOXYGENASE-LIKE PROTEIN"/>
    <property type="match status" value="1"/>
</dbReference>
<keyword evidence="3" id="KW-0560">Oxidoreductase</keyword>
<dbReference type="EMBL" id="WSRR01000034">
    <property type="protein sequence ID" value="MVX61839.1"/>
    <property type="molecule type" value="Genomic_DNA"/>
</dbReference>
<evidence type="ECO:0000313" key="4">
    <source>
        <dbReference type="EMBL" id="MVX61839.1"/>
    </source>
</evidence>
<dbReference type="SUPFAM" id="SSF51412">
    <property type="entry name" value="Inosine monophosphate dehydrogenase (IMPDH)"/>
    <property type="match status" value="1"/>
</dbReference>
<keyword evidence="5" id="KW-1185">Reference proteome</keyword>
<organism evidence="4 5">
    <name type="scientific">Adlercreutzia mucosicola</name>
    <dbReference type="NCBI Taxonomy" id="580026"/>
    <lineage>
        <taxon>Bacteria</taxon>
        <taxon>Bacillati</taxon>
        <taxon>Actinomycetota</taxon>
        <taxon>Coriobacteriia</taxon>
        <taxon>Eggerthellales</taxon>
        <taxon>Eggerthellaceae</taxon>
        <taxon>Adlercreutzia</taxon>
    </lineage>
</organism>
<accession>A0A6N8JSG2</accession>
<protein>
    <submittedName>
        <fullName evidence="4">Enoyl-[acyl-carrier-protein] reductase FabK</fullName>
    </submittedName>
</protein>
<dbReference type="PANTHER" id="PTHR32332">
    <property type="entry name" value="2-NITROPROPANE DIOXYGENASE"/>
    <property type="match status" value="1"/>
</dbReference>
<dbReference type="InterPro" id="IPR004136">
    <property type="entry name" value="NMO"/>
</dbReference>
<evidence type="ECO:0000256" key="3">
    <source>
        <dbReference type="ARBA" id="ARBA00023002"/>
    </source>
</evidence>
<reference evidence="4 5" key="1">
    <citation type="submission" date="2019-12" db="EMBL/GenBank/DDBJ databases">
        <title>Microbes associate with the intestines of laboratory mice.</title>
        <authorList>
            <person name="Navarre W."/>
            <person name="Wong E."/>
        </authorList>
    </citation>
    <scope>NUCLEOTIDE SEQUENCE [LARGE SCALE GENOMIC DNA]</scope>
    <source>
        <strain evidence="4 5">NM66_B29</strain>
    </source>
</reference>
<dbReference type="Proteomes" id="UP000463388">
    <property type="component" value="Unassembled WGS sequence"/>
</dbReference>
<dbReference type="InterPro" id="IPR013785">
    <property type="entry name" value="Aldolase_TIM"/>
</dbReference>
<comment type="caution">
    <text evidence="4">The sequence shown here is derived from an EMBL/GenBank/DDBJ whole genome shotgun (WGS) entry which is preliminary data.</text>
</comment>
<name>A0A6N8JSG2_9ACTN</name>
<dbReference type="RefSeq" id="WP_160347218.1">
    <property type="nucleotide sequence ID" value="NZ_WSRR01000034.1"/>
</dbReference>
<dbReference type="GO" id="GO:0018580">
    <property type="term" value="F:nitronate monooxygenase activity"/>
    <property type="evidence" value="ECO:0007669"/>
    <property type="project" value="InterPro"/>
</dbReference>
<keyword evidence="1" id="KW-0285">Flavoprotein</keyword>
<dbReference type="OrthoDB" id="9778912at2"/>
<gene>
    <name evidence="4" type="ORF">GKZ27_10330</name>
</gene>
<evidence type="ECO:0000313" key="5">
    <source>
        <dbReference type="Proteomes" id="UP000463388"/>
    </source>
</evidence>
<sequence>MRTALCDILGIEYPIIQGGMAHISDGAFAATVSEGGGLGVIQSGFDAPEVVREQIRIARSMTERPFAVNLIMESKCVEEVTQMVIEERVPAVTVSAGNPARIIPPLVEAGIITMCLVPHARAAKKMQDLGAAVIIAEGMEGGGHIGRQTTLPMVRQIVEAVDIPVVAAGGIADGAGFVAALALGAVGVQMGTAFLVAEECPVDIHYKQLIIEADDTSTTLTGEPGKKQVRCLQNPFTRGYWELYDNGATSEELDAYCTGSISRAQAGDVERGAFSAGMISGLIKEVKPAAAIIRDVMAEADEAYAQLKRLYG</sequence>
<evidence type="ECO:0000256" key="2">
    <source>
        <dbReference type="ARBA" id="ARBA00022643"/>
    </source>
</evidence>
<dbReference type="CDD" id="cd04730">
    <property type="entry name" value="NPD_like"/>
    <property type="match status" value="1"/>
</dbReference>
<dbReference type="Gene3D" id="3.20.20.70">
    <property type="entry name" value="Aldolase class I"/>
    <property type="match status" value="1"/>
</dbReference>
<proteinExistence type="predicted"/>